<reference evidence="2 3" key="1">
    <citation type="journal article" date="2019" name="Int. J. Syst. Evol. Microbiol.">
        <title>The Global Catalogue of Microorganisms (GCM) 10K type strain sequencing project: providing services to taxonomists for standard genome sequencing and annotation.</title>
        <authorList>
            <consortium name="The Broad Institute Genomics Platform"/>
            <consortium name="The Broad Institute Genome Sequencing Center for Infectious Disease"/>
            <person name="Wu L."/>
            <person name="Ma J."/>
        </authorList>
    </citation>
    <scope>NUCLEOTIDE SEQUENCE [LARGE SCALE GENOMIC DNA]</scope>
    <source>
        <strain evidence="2 3">JCM 15933</strain>
    </source>
</reference>
<evidence type="ECO:0000313" key="3">
    <source>
        <dbReference type="Proteomes" id="UP001501470"/>
    </source>
</evidence>
<feature type="region of interest" description="Disordered" evidence="1">
    <location>
        <begin position="99"/>
        <end position="118"/>
    </location>
</feature>
<proteinExistence type="predicted"/>
<sequence length="321" mass="33340">MPIDETLGVLAHRGGLVVRRPQLSVGIVGAVSRTTGLEVELLARRPLDRRGATERQAGIRAGRDGVVPAPRRLLPAYDEGLDLRVGRLDPDGRAHWVFGSRTSSSSGDHSGGTHGPSLRTTVRFPPLYDHASLVLAWPEIGFPESIVDLPLPPRDAVERGTVPIWDAPVDAGPVPDSLRRRTHDAPHPGPAVEAGRIVAGPRVLSRGADAVVALTRLTAVDGVLSAEVLSVARGPRAGAMSVVPGPGRPPGLPGATVAVVHDGEAVWAPHGSGGSSGGPDVFRSRIEFVLPDPGGSELGLVVAWPAAGLPDVLVPLPLDAR</sequence>
<comment type="caution">
    <text evidence="2">The sequence shown here is derived from an EMBL/GenBank/DDBJ whole genome shotgun (WGS) entry which is preliminary data.</text>
</comment>
<name>A0ABN2BGE0_9ACTN</name>
<accession>A0ABN2BGE0</accession>
<evidence type="ECO:0000313" key="2">
    <source>
        <dbReference type="EMBL" id="GAA1540518.1"/>
    </source>
</evidence>
<feature type="compositionally biased region" description="Low complexity" evidence="1">
    <location>
        <begin position="99"/>
        <end position="108"/>
    </location>
</feature>
<organism evidence="2 3">
    <name type="scientific">Dactylosporangium maewongense</name>
    <dbReference type="NCBI Taxonomy" id="634393"/>
    <lineage>
        <taxon>Bacteria</taxon>
        <taxon>Bacillati</taxon>
        <taxon>Actinomycetota</taxon>
        <taxon>Actinomycetes</taxon>
        <taxon>Micromonosporales</taxon>
        <taxon>Micromonosporaceae</taxon>
        <taxon>Dactylosporangium</taxon>
    </lineage>
</organism>
<evidence type="ECO:0000256" key="1">
    <source>
        <dbReference type="SAM" id="MobiDB-lite"/>
    </source>
</evidence>
<dbReference type="EMBL" id="BAAAQD010000016">
    <property type="protein sequence ID" value="GAA1540518.1"/>
    <property type="molecule type" value="Genomic_DNA"/>
</dbReference>
<protein>
    <submittedName>
        <fullName evidence="2">Uncharacterized protein</fullName>
    </submittedName>
</protein>
<keyword evidence="3" id="KW-1185">Reference proteome</keyword>
<gene>
    <name evidence="2" type="ORF">GCM10009827_069810</name>
</gene>
<dbReference type="RefSeq" id="WP_344506743.1">
    <property type="nucleotide sequence ID" value="NZ_BAAAQD010000016.1"/>
</dbReference>
<dbReference type="Proteomes" id="UP001501470">
    <property type="component" value="Unassembled WGS sequence"/>
</dbReference>